<dbReference type="Gene3D" id="1.20.120.1620">
    <property type="match status" value="1"/>
</dbReference>
<dbReference type="InterPro" id="IPR038314">
    <property type="entry name" value="T6SS_sf"/>
</dbReference>
<protein>
    <recommendedName>
        <fullName evidence="3">Type VI secretion protein</fullName>
    </recommendedName>
</protein>
<dbReference type="Proteomes" id="UP000192815">
    <property type="component" value="Unassembled WGS sequence"/>
</dbReference>
<name>A0A1X0MY21_9PSED</name>
<organism evidence="1 2">
    <name type="scientific">Pseudomonas floridensis</name>
    <dbReference type="NCBI Taxonomy" id="1958950"/>
    <lineage>
        <taxon>Bacteria</taxon>
        <taxon>Pseudomonadati</taxon>
        <taxon>Pseudomonadota</taxon>
        <taxon>Gammaproteobacteria</taxon>
        <taxon>Pseudomonadales</taxon>
        <taxon>Pseudomonadaceae</taxon>
        <taxon>Pseudomonas</taxon>
    </lineage>
</organism>
<evidence type="ECO:0008006" key="3">
    <source>
        <dbReference type="Google" id="ProtNLM"/>
    </source>
</evidence>
<evidence type="ECO:0000313" key="1">
    <source>
        <dbReference type="EMBL" id="ORC53162.1"/>
    </source>
</evidence>
<accession>A0A1X0MY21</accession>
<comment type="caution">
    <text evidence="1">The sequence shown here is derived from an EMBL/GenBank/DDBJ whole genome shotgun (WGS) entry which is preliminary data.</text>
</comment>
<dbReference type="EMBL" id="MUIO01000175">
    <property type="protein sequence ID" value="ORC53162.1"/>
    <property type="molecule type" value="Genomic_DNA"/>
</dbReference>
<dbReference type="Pfam" id="PF16695">
    <property type="entry name" value="Tai4"/>
    <property type="match status" value="1"/>
</dbReference>
<sequence>MKPVENSGLFFSFLSFASIAFSSPSSPSGMERTYAQNYKDMVLATCIANAYENEKNAASDAGSSVSALRDRAYYDLEKSPDAVKNLIGNYLEKDYTNPRAEAEIKGIKFNLLKCLDLYHSKELEALTKEVVIRPGHTYLQDNKQNSHTQRNAQAFIR</sequence>
<evidence type="ECO:0000313" key="2">
    <source>
        <dbReference type="Proteomes" id="UP000192815"/>
    </source>
</evidence>
<reference evidence="2" key="1">
    <citation type="submission" date="2017-02" db="EMBL/GenBank/DDBJ databases">
        <title>Pseudomonas floridae sp. nov., a novel pathogenic bacterial species isolated from tomato.</title>
        <authorList>
            <person name="Timilsina S."/>
            <person name="Vallad G.E."/>
            <person name="Jones J.B."/>
        </authorList>
    </citation>
    <scope>NUCLEOTIDE SEQUENCE [LARGE SCALE GENOMIC DNA]</scope>
    <source>
        <strain evidence="2">GEV388</strain>
    </source>
</reference>
<keyword evidence="2" id="KW-1185">Reference proteome</keyword>
<proteinExistence type="predicted"/>
<gene>
    <name evidence="1" type="ORF">BZK31_27670</name>
</gene>
<dbReference type="RefSeq" id="WP_083186357.1">
    <property type="nucleotide sequence ID" value="NZ_CBCRZR010000020.1"/>
</dbReference>
<dbReference type="InterPro" id="IPR032032">
    <property type="entry name" value="Tai4"/>
</dbReference>
<dbReference type="AlphaFoldDB" id="A0A1X0MY21"/>